<protein>
    <submittedName>
        <fullName evidence="1">Uncharacterized protein</fullName>
    </submittedName>
</protein>
<sequence>MIEVTPEQQIFMQDDVSTRLHHLANHLSQINSLWAAASPESIISLIKESRYFLEWTVPDMVKSDDIDRAGELVDLGRLLTRWLFHWDDIWSDSEQRHLAASETQNWLSRVSEIADTQPESLSA</sequence>
<keyword evidence="2" id="KW-1185">Reference proteome</keyword>
<comment type="caution">
    <text evidence="1">The sequence shown here is derived from an EMBL/GenBank/DDBJ whole genome shotgun (WGS) entry which is preliminary data.</text>
</comment>
<name>A0ABR8DEF6_9NOST</name>
<accession>A0ABR8DEF6</accession>
<proteinExistence type="predicted"/>
<reference evidence="1 2" key="1">
    <citation type="journal article" date="2020" name="ISME J.">
        <title>Comparative genomics reveals insights into cyanobacterial evolution and habitat adaptation.</title>
        <authorList>
            <person name="Chen M.Y."/>
            <person name="Teng W.K."/>
            <person name="Zhao L."/>
            <person name="Hu C.X."/>
            <person name="Zhou Y.K."/>
            <person name="Han B.P."/>
            <person name="Song L.R."/>
            <person name="Shu W.S."/>
        </authorList>
    </citation>
    <scope>NUCLEOTIDE SEQUENCE [LARGE SCALE GENOMIC DNA]</scope>
    <source>
        <strain evidence="1 2">FACHB-119</strain>
    </source>
</reference>
<dbReference type="EMBL" id="JACJSG010000062">
    <property type="protein sequence ID" value="MBD2504883.1"/>
    <property type="molecule type" value="Genomic_DNA"/>
</dbReference>
<organism evidence="1 2">
    <name type="scientific">Anabaena azotica FACHB-119</name>
    <dbReference type="NCBI Taxonomy" id="947527"/>
    <lineage>
        <taxon>Bacteria</taxon>
        <taxon>Bacillati</taxon>
        <taxon>Cyanobacteriota</taxon>
        <taxon>Cyanophyceae</taxon>
        <taxon>Nostocales</taxon>
        <taxon>Nostocaceae</taxon>
        <taxon>Anabaena</taxon>
        <taxon>Anabaena azotica</taxon>
    </lineage>
</organism>
<evidence type="ECO:0000313" key="2">
    <source>
        <dbReference type="Proteomes" id="UP000661112"/>
    </source>
</evidence>
<evidence type="ECO:0000313" key="1">
    <source>
        <dbReference type="EMBL" id="MBD2504883.1"/>
    </source>
</evidence>
<gene>
    <name evidence="1" type="ORF">H6G83_30515</name>
</gene>
<dbReference type="Proteomes" id="UP000661112">
    <property type="component" value="Unassembled WGS sequence"/>
</dbReference>